<evidence type="ECO:0000256" key="8">
    <source>
        <dbReference type="SAM" id="MobiDB-lite"/>
    </source>
</evidence>
<dbReference type="SUPFAM" id="SSF56954">
    <property type="entry name" value="Outer membrane efflux proteins (OEP)"/>
    <property type="match status" value="1"/>
</dbReference>
<dbReference type="InterPro" id="IPR003423">
    <property type="entry name" value="OMP_efflux"/>
</dbReference>
<dbReference type="Pfam" id="PF02321">
    <property type="entry name" value="OEP"/>
    <property type="match status" value="1"/>
</dbReference>
<evidence type="ECO:0000256" key="7">
    <source>
        <dbReference type="ARBA" id="ARBA00023237"/>
    </source>
</evidence>
<keyword evidence="5" id="KW-0812">Transmembrane</keyword>
<keyword evidence="9" id="KW-0732">Signal</keyword>
<keyword evidence="7" id="KW-0998">Cell outer membrane</keyword>
<keyword evidence="4" id="KW-1134">Transmembrane beta strand</keyword>
<feature type="compositionally biased region" description="Polar residues" evidence="8">
    <location>
        <begin position="227"/>
        <end position="236"/>
    </location>
</feature>
<dbReference type="Gene3D" id="1.20.1600.10">
    <property type="entry name" value="Outer membrane efflux proteins (OEP)"/>
    <property type="match status" value="1"/>
</dbReference>
<evidence type="ECO:0000256" key="5">
    <source>
        <dbReference type="ARBA" id="ARBA00022692"/>
    </source>
</evidence>
<accession>A0A1A8TNY6</accession>
<dbReference type="GO" id="GO:0015288">
    <property type="term" value="F:porin activity"/>
    <property type="evidence" value="ECO:0007669"/>
    <property type="project" value="TreeGrafter"/>
</dbReference>
<evidence type="ECO:0000256" key="6">
    <source>
        <dbReference type="ARBA" id="ARBA00023136"/>
    </source>
</evidence>
<evidence type="ECO:0000256" key="3">
    <source>
        <dbReference type="ARBA" id="ARBA00022448"/>
    </source>
</evidence>
<comment type="subcellular location">
    <subcellularLocation>
        <location evidence="1">Cell outer membrane</location>
    </subcellularLocation>
</comment>
<dbReference type="OrthoDB" id="8478097at2"/>
<gene>
    <name evidence="10" type="ORF">MAQ5080_02855</name>
</gene>
<proteinExistence type="inferred from homology"/>
<evidence type="ECO:0000256" key="9">
    <source>
        <dbReference type="SAM" id="SignalP"/>
    </source>
</evidence>
<organism evidence="10 11">
    <name type="scientific">Marinomonas aquimarina</name>
    <dbReference type="NCBI Taxonomy" id="295068"/>
    <lineage>
        <taxon>Bacteria</taxon>
        <taxon>Pseudomonadati</taxon>
        <taxon>Pseudomonadota</taxon>
        <taxon>Gammaproteobacteria</taxon>
        <taxon>Oceanospirillales</taxon>
        <taxon>Oceanospirillaceae</taxon>
        <taxon>Marinomonas</taxon>
    </lineage>
</organism>
<evidence type="ECO:0000256" key="1">
    <source>
        <dbReference type="ARBA" id="ARBA00004442"/>
    </source>
</evidence>
<dbReference type="GeneID" id="45733842"/>
<dbReference type="Proteomes" id="UP000092627">
    <property type="component" value="Unassembled WGS sequence"/>
</dbReference>
<protein>
    <submittedName>
        <fullName evidence="10">Outer membrane efflux protein</fullName>
    </submittedName>
</protein>
<dbReference type="GO" id="GO:0009279">
    <property type="term" value="C:cell outer membrane"/>
    <property type="evidence" value="ECO:0007669"/>
    <property type="project" value="UniProtKB-SubCell"/>
</dbReference>
<dbReference type="PANTHER" id="PTHR30026">
    <property type="entry name" value="OUTER MEMBRANE PROTEIN TOLC"/>
    <property type="match status" value="1"/>
</dbReference>
<evidence type="ECO:0000313" key="10">
    <source>
        <dbReference type="EMBL" id="SBS34399.1"/>
    </source>
</evidence>
<name>A0A1A8TNY6_9GAMM</name>
<reference evidence="10 11" key="1">
    <citation type="submission" date="2016-06" db="EMBL/GenBank/DDBJ databases">
        <authorList>
            <person name="Kjaerup R.B."/>
            <person name="Dalgaard T.S."/>
            <person name="Juul-Madsen H.R."/>
        </authorList>
    </citation>
    <scope>NUCLEOTIDE SEQUENCE [LARGE SCALE GENOMIC DNA]</scope>
    <source>
        <strain evidence="10 11">CECT 5080</strain>
    </source>
</reference>
<keyword evidence="11" id="KW-1185">Reference proteome</keyword>
<feature type="chain" id="PRO_5008379180" evidence="9">
    <location>
        <begin position="25"/>
        <end position="442"/>
    </location>
</feature>
<dbReference type="STRING" id="295068.MAQ5080_02855"/>
<dbReference type="GO" id="GO:0015562">
    <property type="term" value="F:efflux transmembrane transporter activity"/>
    <property type="evidence" value="ECO:0007669"/>
    <property type="project" value="InterPro"/>
</dbReference>
<evidence type="ECO:0000256" key="4">
    <source>
        <dbReference type="ARBA" id="ARBA00022452"/>
    </source>
</evidence>
<dbReference type="EMBL" id="FLOC01000018">
    <property type="protein sequence ID" value="SBS34399.1"/>
    <property type="molecule type" value="Genomic_DNA"/>
</dbReference>
<dbReference type="AlphaFoldDB" id="A0A1A8TNY6"/>
<feature type="signal peptide" evidence="9">
    <location>
        <begin position="1"/>
        <end position="24"/>
    </location>
</feature>
<dbReference type="InterPro" id="IPR051906">
    <property type="entry name" value="TolC-like"/>
</dbReference>
<feature type="region of interest" description="Disordered" evidence="8">
    <location>
        <begin position="227"/>
        <end position="249"/>
    </location>
</feature>
<sequence>MLRKDIRKGWIWAVSTLWAGTVLAQPVAAPHVPSRPDSHMVAQLWESAWQRQPEAAGEGAWQQAAQARQETAGSWVAGPMALEASTKTDRFNNRNGQREYEVGVAIPLWMPGERASSARWADAESLALSSRMLAAKLRTAGQVRQAWWAWQRAQAELVAAQDRTRSADELAQDVARRVRAGDLAQADRNQADGALASARSALAIAQAEEITQREALLALTGIESIPSQADSAQPEQSGVRVQPASAQPSGALLGNHPALLELQHKALAARRSAELVSHQKYANPELTLATTRDRGGYGERYNQTITVGVRIPFGTGSRHTEQLSSANAQALEAESALAAQRTRLLSEIRTAQSRELATSTQMQAASERQRLAQQTRTFYQKSFAMGETDMPTRLRIEQEATEAERAALLAKVEHAAAISSLLQAQGTLPQPTETFTDISGTR</sequence>
<comment type="similarity">
    <text evidence="2">Belongs to the outer membrane factor (OMF) (TC 1.B.17) family.</text>
</comment>
<evidence type="ECO:0000313" key="11">
    <source>
        <dbReference type="Proteomes" id="UP000092627"/>
    </source>
</evidence>
<evidence type="ECO:0000256" key="2">
    <source>
        <dbReference type="ARBA" id="ARBA00007613"/>
    </source>
</evidence>
<dbReference type="GO" id="GO:1990281">
    <property type="term" value="C:efflux pump complex"/>
    <property type="evidence" value="ECO:0007669"/>
    <property type="project" value="TreeGrafter"/>
</dbReference>
<keyword evidence="3" id="KW-0813">Transport</keyword>
<keyword evidence="6" id="KW-0472">Membrane</keyword>
<dbReference type="PANTHER" id="PTHR30026:SF20">
    <property type="entry name" value="OUTER MEMBRANE PROTEIN TOLC"/>
    <property type="match status" value="1"/>
</dbReference>
<dbReference type="RefSeq" id="WP_003821158.1">
    <property type="nucleotide sequence ID" value="NZ_FLOC01000018.1"/>
</dbReference>